<protein>
    <submittedName>
        <fullName evidence="1">Uncharacterized protein</fullName>
    </submittedName>
</protein>
<name>A0A1W1H7D1_9BACT</name>
<evidence type="ECO:0000313" key="2">
    <source>
        <dbReference type="Proteomes" id="UP000191931"/>
    </source>
</evidence>
<dbReference type="Proteomes" id="UP000191931">
    <property type="component" value="Unassembled WGS sequence"/>
</dbReference>
<dbReference type="AlphaFoldDB" id="A0A1W1H7D1"/>
<evidence type="ECO:0000313" key="1">
    <source>
        <dbReference type="EMBL" id="SLM28369.1"/>
    </source>
</evidence>
<dbReference type="EMBL" id="FWEV01000037">
    <property type="protein sequence ID" value="SLM28369.1"/>
    <property type="molecule type" value="Genomic_DNA"/>
</dbReference>
<dbReference type="RefSeq" id="WP_186441361.1">
    <property type="nucleotide sequence ID" value="NZ_LT828548.1"/>
</dbReference>
<accession>A0A1W1H7D1</accession>
<gene>
    <name evidence="1" type="ORF">MTBBW1_1310067</name>
</gene>
<sequence length="47" mass="5390">MSENRIENHIESELEREEGHVDTRHHNFECENPDKNLGCDLGIDVAG</sequence>
<reference evidence="1 2" key="1">
    <citation type="submission" date="2017-03" db="EMBL/GenBank/DDBJ databases">
        <authorList>
            <person name="Afonso C.L."/>
            <person name="Miller P.J."/>
            <person name="Scott M.A."/>
            <person name="Spackman E."/>
            <person name="Goraichik I."/>
            <person name="Dimitrov K.M."/>
            <person name="Suarez D.L."/>
            <person name="Swayne D.E."/>
        </authorList>
    </citation>
    <scope>NUCLEOTIDE SEQUENCE [LARGE SCALE GENOMIC DNA]</scope>
    <source>
        <strain evidence="1">PRJEB14757</strain>
    </source>
</reference>
<keyword evidence="2" id="KW-1185">Reference proteome</keyword>
<organism evidence="1 2">
    <name type="scientific">Desulfamplus magnetovallimortis</name>
    <dbReference type="NCBI Taxonomy" id="1246637"/>
    <lineage>
        <taxon>Bacteria</taxon>
        <taxon>Pseudomonadati</taxon>
        <taxon>Thermodesulfobacteriota</taxon>
        <taxon>Desulfobacteria</taxon>
        <taxon>Desulfobacterales</taxon>
        <taxon>Desulfobacteraceae</taxon>
        <taxon>Desulfamplus</taxon>
    </lineage>
</organism>
<proteinExistence type="predicted"/>